<name>A0A836H360_9TRYP</name>
<feature type="region of interest" description="Disordered" evidence="2">
    <location>
        <begin position="531"/>
        <end position="737"/>
    </location>
</feature>
<gene>
    <name evidence="3" type="ORF">LSCM1_06056</name>
</gene>
<evidence type="ECO:0000313" key="3">
    <source>
        <dbReference type="EMBL" id="KAG5478652.1"/>
    </source>
</evidence>
<feature type="compositionally biased region" description="Low complexity" evidence="2">
    <location>
        <begin position="577"/>
        <end position="586"/>
    </location>
</feature>
<comment type="caution">
    <text evidence="3">The sequence shown here is derived from an EMBL/GenBank/DDBJ whole genome shotgun (WGS) entry which is preliminary data.</text>
</comment>
<proteinExistence type="predicted"/>
<feature type="compositionally biased region" description="Polar residues" evidence="2">
    <location>
        <begin position="670"/>
        <end position="680"/>
    </location>
</feature>
<dbReference type="GeneID" id="92516000"/>
<feature type="compositionally biased region" description="Low complexity" evidence="2">
    <location>
        <begin position="689"/>
        <end position="724"/>
    </location>
</feature>
<evidence type="ECO:0000256" key="1">
    <source>
        <dbReference type="SAM" id="Coils"/>
    </source>
</evidence>
<feature type="coiled-coil region" evidence="1">
    <location>
        <begin position="314"/>
        <end position="364"/>
    </location>
</feature>
<dbReference type="EMBL" id="JAFEUZ010000023">
    <property type="protein sequence ID" value="KAG5478652.1"/>
    <property type="molecule type" value="Genomic_DNA"/>
</dbReference>
<dbReference type="SMR" id="A0A836H360"/>
<dbReference type="Proteomes" id="UP000673552">
    <property type="component" value="Unassembled WGS sequence"/>
</dbReference>
<feature type="coiled-coil region" evidence="1">
    <location>
        <begin position="233"/>
        <end position="289"/>
    </location>
</feature>
<sequence length="864" mass="92317">MPLYSITICPLKLNACFCRQGSVYVVVMSRKGLEIATTPSMCNGNNEVIFSDTEGLYTARSFELSFNSPKDRRTLTFGIYDFTNRKNTAKLTGFEIPLAGMCSVLAGESMCEKKGISFRVSGQPGRLDAIFRMHPVGTPVPQLRVAQTNEPISGAATDAPGAATHRSTAAVSPGSGRSGDAGAGSTRTTRLPEHTLQALMREGIIPDDVDGVEMDLDLANEIAVRASVLFPSRTDIEGQIRALTREIHKLEYDAQYAAKDKVTAGSPACNALRNEINHWKEKVRDIDAKSAHEAGIAQQPEESEPQPAVSQGYIAELEAQLTAKNLEMRSLEAMQSRRDVTQDVMKLLDQIDHLQSMLVELKSERAAPVIAKPKDCDIAENGDRWDKLAAKLYDAESMTEQLKQTVIALNRVQYEPYPAGVEAGFMHTVPKELGFVKNNQRTPGNLPPQVGSPSSLDAAPPAGKPAAAAAADKTGDFLDDLFGAPQPQNLPMQSAATAENRAAFPAEPFSGTAYEPPKAAQVRPVWAAPATGAATNVPPAPQPPQATSAASDTPGSLQPQLRAVGPAGVQPPPNSPAAPMASAQQAPPAPAAPHNPTGVEPPPQALPLNALPAHHSASEGPPAAAPVAKEPTLDVGEALPETRVSRRSAEAKNAAAPPASAIPPSTATSMQAPQSNSMAAPQSAFATAPPHQQQQQQQQPMYPSQQLAYSQQQPYGLQPQQQLPQGPPAPRFERRPPSLEEIPYTGFYGIPLVARGCPIDVYLDGTTPTRGTELTLINNADYQIMIGGVELKQEDIFSPDPNSAKTIPTQRWPQQLWVPGGGSRQSCIIALHPSFPRGSSIMALVIVYVFNEGRYIPFTARFTI</sequence>
<feature type="compositionally biased region" description="Low complexity" evidence="2">
    <location>
        <begin position="651"/>
        <end position="669"/>
    </location>
</feature>
<dbReference type="OrthoDB" id="264829at2759"/>
<feature type="region of interest" description="Disordered" evidence="2">
    <location>
        <begin position="437"/>
        <end position="466"/>
    </location>
</feature>
<feature type="compositionally biased region" description="Pro residues" evidence="2">
    <location>
        <begin position="587"/>
        <end position="605"/>
    </location>
</feature>
<dbReference type="AlphaFoldDB" id="A0A836H360"/>
<keyword evidence="4" id="KW-1185">Reference proteome</keyword>
<reference evidence="4" key="1">
    <citation type="journal article" date="2021" name="Microbiol. Resour. Announc.">
        <title>LGAAP: Leishmaniinae Genome Assembly and Annotation Pipeline.</title>
        <authorList>
            <person name="Almutairi H."/>
            <person name="Urbaniak M.D."/>
            <person name="Bates M.D."/>
            <person name="Jariyapan N."/>
            <person name="Kwakye-Nuako G."/>
            <person name="Thomaz-Soccol V."/>
            <person name="Al-Salem W.S."/>
            <person name="Dillon R.J."/>
            <person name="Bates P.A."/>
            <person name="Gatherer D."/>
        </authorList>
    </citation>
    <scope>NUCLEOTIDE SEQUENCE [LARGE SCALE GENOMIC DNA]</scope>
</reference>
<feature type="region of interest" description="Disordered" evidence="2">
    <location>
        <begin position="289"/>
        <end position="309"/>
    </location>
</feature>
<reference evidence="4" key="2">
    <citation type="journal article" date="2021" name="Sci. Data">
        <title>Chromosome-scale genome sequencing, assembly and annotation of six genomes from subfamily Leishmaniinae.</title>
        <authorList>
            <person name="Almutairi H."/>
            <person name="Urbaniak M.D."/>
            <person name="Bates M.D."/>
            <person name="Jariyapan N."/>
            <person name="Kwakye-Nuako G."/>
            <person name="Thomaz Soccol V."/>
            <person name="Al-Salem W.S."/>
            <person name="Dillon R.J."/>
            <person name="Bates P.A."/>
            <person name="Gatherer D."/>
        </authorList>
    </citation>
    <scope>NUCLEOTIDE SEQUENCE [LARGE SCALE GENOMIC DNA]</scope>
</reference>
<evidence type="ECO:0000256" key="2">
    <source>
        <dbReference type="SAM" id="MobiDB-lite"/>
    </source>
</evidence>
<keyword evidence="1" id="KW-0175">Coiled coil</keyword>
<protein>
    <submittedName>
        <fullName evidence="3">Uncharacterized protein</fullName>
    </submittedName>
</protein>
<dbReference type="KEGG" id="lmat:92516000"/>
<dbReference type="RefSeq" id="XP_067178593.1">
    <property type="nucleotide sequence ID" value="XM_067323488.1"/>
</dbReference>
<feature type="region of interest" description="Disordered" evidence="2">
    <location>
        <begin position="152"/>
        <end position="191"/>
    </location>
</feature>
<evidence type="ECO:0000313" key="4">
    <source>
        <dbReference type="Proteomes" id="UP000673552"/>
    </source>
</evidence>
<accession>A0A836H360</accession>
<organism evidence="3 4">
    <name type="scientific">Leishmania martiniquensis</name>
    <dbReference type="NCBI Taxonomy" id="1580590"/>
    <lineage>
        <taxon>Eukaryota</taxon>
        <taxon>Discoba</taxon>
        <taxon>Euglenozoa</taxon>
        <taxon>Kinetoplastea</taxon>
        <taxon>Metakinetoplastina</taxon>
        <taxon>Trypanosomatida</taxon>
        <taxon>Trypanosomatidae</taxon>
        <taxon>Leishmaniinae</taxon>
        <taxon>Leishmania</taxon>
    </lineage>
</organism>